<reference evidence="2" key="1">
    <citation type="submission" date="2021-04" db="EMBL/GenBank/DDBJ databases">
        <title>Taxonomic assessment of Weissella genus.</title>
        <authorList>
            <person name="Fanelli F."/>
            <person name="Chieffi D."/>
            <person name="Dell'Aquila A."/>
            <person name="Gyu-Sung C."/>
            <person name="Franz C.M.A.P."/>
            <person name="Fusco V."/>
        </authorList>
    </citation>
    <scope>NUCLEOTIDE SEQUENCE</scope>
    <source>
        <strain evidence="2">LMG 25373</strain>
    </source>
</reference>
<keyword evidence="3" id="KW-1185">Reference proteome</keyword>
<evidence type="ECO:0000313" key="3">
    <source>
        <dbReference type="Proteomes" id="UP001057481"/>
    </source>
</evidence>
<protein>
    <recommendedName>
        <fullName evidence="4">Glycosyltransferase RgtA/B/C/D-like domain-containing protein</fullName>
    </recommendedName>
</protein>
<feature type="transmembrane region" description="Helical" evidence="1">
    <location>
        <begin position="459"/>
        <end position="482"/>
    </location>
</feature>
<feature type="transmembrane region" description="Helical" evidence="1">
    <location>
        <begin position="198"/>
        <end position="214"/>
    </location>
</feature>
<comment type="caution">
    <text evidence="2">The sequence shown here is derived from an EMBL/GenBank/DDBJ whole genome shotgun (WGS) entry which is preliminary data.</text>
</comment>
<feature type="transmembrane region" description="Helical" evidence="1">
    <location>
        <begin position="411"/>
        <end position="429"/>
    </location>
</feature>
<feature type="transmembrane region" description="Helical" evidence="1">
    <location>
        <begin position="38"/>
        <end position="58"/>
    </location>
</feature>
<feature type="transmembrane region" description="Helical" evidence="1">
    <location>
        <begin position="70"/>
        <end position="90"/>
    </location>
</feature>
<feature type="transmembrane region" description="Helical" evidence="1">
    <location>
        <begin position="267"/>
        <end position="285"/>
    </location>
</feature>
<name>A0ABT0VGU2_9LACO</name>
<keyword evidence="1" id="KW-0812">Transmembrane</keyword>
<keyword evidence="1" id="KW-0472">Membrane</keyword>
<organism evidence="2 3">
    <name type="scientific">Periweissella beninensis</name>
    <dbReference type="NCBI Taxonomy" id="504936"/>
    <lineage>
        <taxon>Bacteria</taxon>
        <taxon>Bacillati</taxon>
        <taxon>Bacillota</taxon>
        <taxon>Bacilli</taxon>
        <taxon>Lactobacillales</taxon>
        <taxon>Lactobacillaceae</taxon>
        <taxon>Periweissella</taxon>
    </lineage>
</organism>
<dbReference type="EMBL" id="JAGMVS010000048">
    <property type="protein sequence ID" value="MCM2437067.1"/>
    <property type="molecule type" value="Genomic_DNA"/>
</dbReference>
<proteinExistence type="predicted"/>
<dbReference type="NCBIfam" id="TIGR03766">
    <property type="entry name" value="TIGR03766 family XrtG-associated glycosyltransferase"/>
    <property type="match status" value="1"/>
</dbReference>
<feature type="transmembrane region" description="Helical" evidence="1">
    <location>
        <begin position="221"/>
        <end position="238"/>
    </location>
</feature>
<accession>A0ABT0VGU2</accession>
<evidence type="ECO:0000313" key="2">
    <source>
        <dbReference type="EMBL" id="MCM2437067.1"/>
    </source>
</evidence>
<feature type="transmembrane region" description="Helical" evidence="1">
    <location>
        <begin position="244"/>
        <end position="260"/>
    </location>
</feature>
<evidence type="ECO:0000256" key="1">
    <source>
        <dbReference type="SAM" id="Phobius"/>
    </source>
</evidence>
<feature type="transmembrane region" description="Helical" evidence="1">
    <location>
        <begin position="436"/>
        <end position="453"/>
    </location>
</feature>
<gene>
    <name evidence="2" type="ORF">KAK10_03850</name>
</gene>
<sequence>MFGLFIGLTFYFALVSPNLTLGDTVTKQTIGDQTTWVTIVFLLILIIGGLVSVVNPTLQVWLKKVFINKGYLTGSILLAGAFGVQILVIVNTHPAIGFDPGALHDALINPKQSDLQSYFSYNTNNLPLLLVQHALSLLVNSHSWLVFDLINSALLGITVALNLLAVYIINSQCLKAALYLHAAWLMVFPMVLVPYSDIAVLPLVSALIVLYALTNKLKNQLLLGGLAIGMGVIGASIYFIKPSAIIPIIALYILEIIMLNRKNFIKTGLLLGIIGISLATTYTYVQQGLNQQNYIKIEKKRTIPAIHFISMGVSGDGGYNAKDALAMAKQPSQAKMRAYSKQKLIARLQKKGFWGYLRFLLHKQNKNSADGTFAWLIEGNFMDVHPTGSGLKRLIQEFYYPQGKHLADFRYIAQVWWIAILGVIVLGWQQKNKFTMVMRLAIIGGFVYLLIFEGGRSRYLIQFLPMFLVLASLCWVTSINLIKEKFAWLKDNN</sequence>
<feature type="transmembrane region" description="Helical" evidence="1">
    <location>
        <begin position="176"/>
        <end position="192"/>
    </location>
</feature>
<keyword evidence="1" id="KW-1133">Transmembrane helix</keyword>
<feature type="transmembrane region" description="Helical" evidence="1">
    <location>
        <begin position="144"/>
        <end position="169"/>
    </location>
</feature>
<dbReference type="InterPro" id="IPR021200">
    <property type="entry name" value="CHIM_prot"/>
</dbReference>
<dbReference type="Proteomes" id="UP001057481">
    <property type="component" value="Unassembled WGS sequence"/>
</dbReference>
<evidence type="ECO:0008006" key="4">
    <source>
        <dbReference type="Google" id="ProtNLM"/>
    </source>
</evidence>